<evidence type="ECO:0000313" key="2">
    <source>
        <dbReference type="Proteomes" id="UP000693946"/>
    </source>
</evidence>
<keyword evidence="2" id="KW-1185">Reference proteome</keyword>
<accession>A0AAV6SND3</accession>
<comment type="caution">
    <text evidence="1">The sequence shown here is derived from an EMBL/GenBank/DDBJ whole genome shotgun (WGS) entry which is preliminary data.</text>
</comment>
<organism evidence="1 2">
    <name type="scientific">Solea senegalensis</name>
    <name type="common">Senegalese sole</name>
    <dbReference type="NCBI Taxonomy" id="28829"/>
    <lineage>
        <taxon>Eukaryota</taxon>
        <taxon>Metazoa</taxon>
        <taxon>Chordata</taxon>
        <taxon>Craniata</taxon>
        <taxon>Vertebrata</taxon>
        <taxon>Euteleostomi</taxon>
        <taxon>Actinopterygii</taxon>
        <taxon>Neopterygii</taxon>
        <taxon>Teleostei</taxon>
        <taxon>Neoteleostei</taxon>
        <taxon>Acanthomorphata</taxon>
        <taxon>Carangaria</taxon>
        <taxon>Pleuronectiformes</taxon>
        <taxon>Pleuronectoidei</taxon>
        <taxon>Soleidae</taxon>
        <taxon>Solea</taxon>
    </lineage>
</organism>
<dbReference type="Proteomes" id="UP000693946">
    <property type="component" value="Linkage Group LG11"/>
</dbReference>
<name>A0AAV6SND3_SOLSE</name>
<dbReference type="EMBL" id="JAGKHQ010000003">
    <property type="protein sequence ID" value="KAG7519131.1"/>
    <property type="molecule type" value="Genomic_DNA"/>
</dbReference>
<gene>
    <name evidence="1" type="ORF">JOB18_002212</name>
</gene>
<protein>
    <submittedName>
        <fullName evidence="1">Uncharacterized protein</fullName>
    </submittedName>
</protein>
<sequence>MSPRLCLVCVASVSRLCRVVHPHTIIWQLSRPPKCCDLFGVCDGDLSHTVTARVSNYNTGAQQHANIIDLSSFADQTRLRCLSPRLIIAANTSRLGGRETGASNIVRVPIQNPTQHDLYLPPKTVLGCIEEIIGIKPDEIQRLNSDELRLELELFEHVYVKSGVNIITFLDNFGLFSNTLTLWLLDVTLPDLQLPERQ</sequence>
<proteinExistence type="predicted"/>
<dbReference type="AlphaFoldDB" id="A0AAV6SND3"/>
<evidence type="ECO:0000313" key="1">
    <source>
        <dbReference type="EMBL" id="KAG7519131.1"/>
    </source>
</evidence>
<reference evidence="1 2" key="1">
    <citation type="journal article" date="2021" name="Sci. Rep.">
        <title>Chromosome anchoring in Senegalese sole (Solea senegalensis) reveals sex-associated markers and genome rearrangements in flatfish.</title>
        <authorList>
            <person name="Guerrero-Cozar I."/>
            <person name="Gomez-Garrido J."/>
            <person name="Berbel C."/>
            <person name="Martinez-Blanch J.F."/>
            <person name="Alioto T."/>
            <person name="Claros M.G."/>
            <person name="Gagnaire P.A."/>
            <person name="Manchado M."/>
        </authorList>
    </citation>
    <scope>NUCLEOTIDE SEQUENCE [LARGE SCALE GENOMIC DNA]</scope>
    <source>
        <strain evidence="1">Sse05_10M</strain>
    </source>
</reference>